<dbReference type="PANTHER" id="PTHR43133">
    <property type="entry name" value="RNA POLYMERASE ECF-TYPE SIGMA FACTO"/>
    <property type="match status" value="1"/>
</dbReference>
<dbReference type="Gene3D" id="1.10.10.10">
    <property type="entry name" value="Winged helix-like DNA-binding domain superfamily/Winged helix DNA-binding domain"/>
    <property type="match status" value="1"/>
</dbReference>
<sequence length="180" mass="21042">MRLLGDSDLLGLVREDDGRAFTEIYERYWDRLYATAWHHLKDATAAEEVVQDVFVTIWQKRHTLIIEELSKYLAAMVRYGVYRYLAREQQRRTLHDNAAIKPGVDAYELEHKLLLEMVNKLSGELPEKCRIVFRATKLHDQSLGDVARQLNISPKTAEAHLTKALRLIRMNLGKAFHFFF</sequence>
<evidence type="ECO:0000256" key="2">
    <source>
        <dbReference type="ARBA" id="ARBA00023015"/>
    </source>
</evidence>
<dbReference type="InterPro" id="IPR014284">
    <property type="entry name" value="RNA_pol_sigma-70_dom"/>
</dbReference>
<dbReference type="EMBL" id="CP107006">
    <property type="protein sequence ID" value="UYQ92514.1"/>
    <property type="molecule type" value="Genomic_DNA"/>
</dbReference>
<dbReference type="InterPro" id="IPR013249">
    <property type="entry name" value="RNA_pol_sigma70_r4_t2"/>
</dbReference>
<dbReference type="InterPro" id="IPR039425">
    <property type="entry name" value="RNA_pol_sigma-70-like"/>
</dbReference>
<evidence type="ECO:0000256" key="4">
    <source>
        <dbReference type="ARBA" id="ARBA00023163"/>
    </source>
</evidence>
<accession>A0ABY6J2U3</accession>
<gene>
    <name evidence="7" type="ORF">MKQ68_20735</name>
</gene>
<keyword evidence="3" id="KW-0731">Sigma factor</keyword>
<dbReference type="InterPro" id="IPR036388">
    <property type="entry name" value="WH-like_DNA-bd_sf"/>
</dbReference>
<dbReference type="SUPFAM" id="SSF88946">
    <property type="entry name" value="Sigma2 domain of RNA polymerase sigma factors"/>
    <property type="match status" value="1"/>
</dbReference>
<evidence type="ECO:0000259" key="5">
    <source>
        <dbReference type="Pfam" id="PF04542"/>
    </source>
</evidence>
<dbReference type="SUPFAM" id="SSF88659">
    <property type="entry name" value="Sigma3 and sigma4 domains of RNA polymerase sigma factors"/>
    <property type="match status" value="1"/>
</dbReference>
<reference evidence="7" key="1">
    <citation type="submission" date="2022-10" db="EMBL/GenBank/DDBJ databases">
        <title>Chitinophaga sp. nov., isolated from soil.</title>
        <authorList>
            <person name="Jeon C.O."/>
        </authorList>
    </citation>
    <scope>NUCLEOTIDE SEQUENCE</scope>
    <source>
        <strain evidence="7">R8</strain>
    </source>
</reference>
<keyword evidence="8" id="KW-1185">Reference proteome</keyword>
<organism evidence="7 8">
    <name type="scientific">Chitinophaga horti</name>
    <dbReference type="NCBI Taxonomy" id="2920382"/>
    <lineage>
        <taxon>Bacteria</taxon>
        <taxon>Pseudomonadati</taxon>
        <taxon>Bacteroidota</taxon>
        <taxon>Chitinophagia</taxon>
        <taxon>Chitinophagales</taxon>
        <taxon>Chitinophagaceae</taxon>
        <taxon>Chitinophaga</taxon>
    </lineage>
</organism>
<feature type="domain" description="RNA polymerase sigma-70 region 2" evidence="5">
    <location>
        <begin position="24"/>
        <end position="89"/>
    </location>
</feature>
<proteinExistence type="inferred from homology"/>
<dbReference type="InterPro" id="IPR013325">
    <property type="entry name" value="RNA_pol_sigma_r2"/>
</dbReference>
<dbReference type="InterPro" id="IPR007627">
    <property type="entry name" value="RNA_pol_sigma70_r2"/>
</dbReference>
<comment type="similarity">
    <text evidence="1">Belongs to the sigma-70 factor family. ECF subfamily.</text>
</comment>
<dbReference type="RefSeq" id="WP_264280767.1">
    <property type="nucleotide sequence ID" value="NZ_CP107006.1"/>
</dbReference>
<dbReference type="NCBIfam" id="TIGR02937">
    <property type="entry name" value="sigma70-ECF"/>
    <property type="match status" value="1"/>
</dbReference>
<keyword evidence="4" id="KW-0804">Transcription</keyword>
<evidence type="ECO:0000313" key="8">
    <source>
        <dbReference type="Proteomes" id="UP001162741"/>
    </source>
</evidence>
<evidence type="ECO:0000256" key="3">
    <source>
        <dbReference type="ARBA" id="ARBA00023082"/>
    </source>
</evidence>
<dbReference type="PANTHER" id="PTHR43133:SF46">
    <property type="entry name" value="RNA POLYMERASE SIGMA-70 FACTOR ECF SUBFAMILY"/>
    <property type="match status" value="1"/>
</dbReference>
<evidence type="ECO:0000259" key="6">
    <source>
        <dbReference type="Pfam" id="PF08281"/>
    </source>
</evidence>
<evidence type="ECO:0000313" key="7">
    <source>
        <dbReference type="EMBL" id="UYQ92514.1"/>
    </source>
</evidence>
<dbReference type="InterPro" id="IPR013324">
    <property type="entry name" value="RNA_pol_sigma_r3/r4-like"/>
</dbReference>
<dbReference type="Proteomes" id="UP001162741">
    <property type="component" value="Chromosome"/>
</dbReference>
<dbReference type="Pfam" id="PF08281">
    <property type="entry name" value="Sigma70_r4_2"/>
    <property type="match status" value="1"/>
</dbReference>
<dbReference type="Gene3D" id="1.10.1740.10">
    <property type="match status" value="1"/>
</dbReference>
<evidence type="ECO:0000256" key="1">
    <source>
        <dbReference type="ARBA" id="ARBA00010641"/>
    </source>
</evidence>
<dbReference type="Pfam" id="PF04542">
    <property type="entry name" value="Sigma70_r2"/>
    <property type="match status" value="1"/>
</dbReference>
<name>A0ABY6J2U3_9BACT</name>
<protein>
    <submittedName>
        <fullName evidence="7">Sigma-70 family RNA polymerase sigma factor</fullName>
    </submittedName>
</protein>
<feature type="domain" description="RNA polymerase sigma factor 70 region 4 type 2" evidence="6">
    <location>
        <begin position="120"/>
        <end position="166"/>
    </location>
</feature>
<keyword evidence="2" id="KW-0805">Transcription regulation</keyword>